<dbReference type="EMBL" id="AZEU01000071">
    <property type="protein sequence ID" value="KRL49978.1"/>
    <property type="molecule type" value="Genomic_DNA"/>
</dbReference>
<evidence type="ECO:0000313" key="2">
    <source>
        <dbReference type="EMBL" id="KRL49978.1"/>
    </source>
</evidence>
<keyword evidence="3" id="KW-1185">Reference proteome</keyword>
<dbReference type="PATRIC" id="fig|1423769.4.peg.12"/>
<sequence>MDMDEALGQWLKQVSKAAQLSVSDQEKITKAGADVYAKKLAETTKEKHPNTKGDGGKYGHLSEDISSAAGDIDGDHNGSSTVGFGKKAFVARFLNDGTKHIHADHFVDNARDDAKDAVFAAEAEKYQAMITKANGGGNE</sequence>
<dbReference type="OrthoDB" id="2146187at2"/>
<dbReference type="Proteomes" id="UP000051790">
    <property type="component" value="Unassembled WGS sequence"/>
</dbReference>
<dbReference type="InterPro" id="IPR010064">
    <property type="entry name" value="HK97-gp10_tail"/>
</dbReference>
<dbReference type="Pfam" id="PF04883">
    <property type="entry name" value="HK97-gp10_like"/>
    <property type="match status" value="1"/>
</dbReference>
<accession>A0A0R1R5J6</accession>
<evidence type="ECO:0000256" key="1">
    <source>
        <dbReference type="SAM" id="MobiDB-lite"/>
    </source>
</evidence>
<evidence type="ECO:0000313" key="3">
    <source>
        <dbReference type="Proteomes" id="UP000051790"/>
    </source>
</evidence>
<dbReference type="AlphaFoldDB" id="A0A0R1R5J6"/>
<gene>
    <name evidence="2" type="ORF">FD01_GL000008</name>
</gene>
<reference evidence="2 3" key="1">
    <citation type="journal article" date="2015" name="Genome Announc.">
        <title>Expanding the biotechnology potential of lactobacilli through comparative genomics of 213 strains and associated genera.</title>
        <authorList>
            <person name="Sun Z."/>
            <person name="Harris H.M."/>
            <person name="McCann A."/>
            <person name="Guo C."/>
            <person name="Argimon S."/>
            <person name="Zhang W."/>
            <person name="Yang X."/>
            <person name="Jeffery I.B."/>
            <person name="Cooney J.C."/>
            <person name="Kagawa T.F."/>
            <person name="Liu W."/>
            <person name="Song Y."/>
            <person name="Salvetti E."/>
            <person name="Wrobel A."/>
            <person name="Rasinkangas P."/>
            <person name="Parkhill J."/>
            <person name="Rea M.C."/>
            <person name="O'Sullivan O."/>
            <person name="Ritari J."/>
            <person name="Douillard F.P."/>
            <person name="Paul Ross R."/>
            <person name="Yang R."/>
            <person name="Briner A.E."/>
            <person name="Felis G.E."/>
            <person name="de Vos W.M."/>
            <person name="Barrangou R."/>
            <person name="Klaenhammer T.R."/>
            <person name="Caufield P.W."/>
            <person name="Cui Y."/>
            <person name="Zhang H."/>
            <person name="O'Toole P.W."/>
        </authorList>
    </citation>
    <scope>NUCLEOTIDE SEQUENCE [LARGE SCALE GENOMIC DNA]</scope>
    <source>
        <strain evidence="2 3">DSM 13343</strain>
    </source>
</reference>
<organism evidence="2 3">
    <name type="scientific">Lacticaseibacillus manihotivorans DSM 13343 = JCM 12514</name>
    <dbReference type="NCBI Taxonomy" id="1423769"/>
    <lineage>
        <taxon>Bacteria</taxon>
        <taxon>Bacillati</taxon>
        <taxon>Bacillota</taxon>
        <taxon>Bacilli</taxon>
        <taxon>Lactobacillales</taxon>
        <taxon>Lactobacillaceae</taxon>
        <taxon>Lacticaseibacillus</taxon>
    </lineage>
</organism>
<name>A0A0R1R5J6_9LACO</name>
<dbReference type="RefSeq" id="WP_054717947.1">
    <property type="nucleotide sequence ID" value="NZ_AZEU01000071.1"/>
</dbReference>
<protein>
    <submittedName>
        <fullName evidence="2">Head-tail joining protein</fullName>
    </submittedName>
</protein>
<comment type="caution">
    <text evidence="2">The sequence shown here is derived from an EMBL/GenBank/DDBJ whole genome shotgun (WGS) entry which is preliminary data.</text>
</comment>
<feature type="compositionally biased region" description="Basic and acidic residues" evidence="1">
    <location>
        <begin position="40"/>
        <end position="63"/>
    </location>
</feature>
<feature type="region of interest" description="Disordered" evidence="1">
    <location>
        <begin position="40"/>
        <end position="77"/>
    </location>
</feature>
<proteinExistence type="predicted"/>
<dbReference type="NCBIfam" id="TIGR01725">
    <property type="entry name" value="phge_HK97_gp10"/>
    <property type="match status" value="1"/>
</dbReference>